<protein>
    <submittedName>
        <fullName evidence="2">Uncharacterized protein</fullName>
    </submittedName>
</protein>
<organism evidence="2 3">
    <name type="scientific">Molossus molossus</name>
    <name type="common">Pallas' mastiff bat</name>
    <name type="synonym">Vespertilio molossus</name>
    <dbReference type="NCBI Taxonomy" id="27622"/>
    <lineage>
        <taxon>Eukaryota</taxon>
        <taxon>Metazoa</taxon>
        <taxon>Chordata</taxon>
        <taxon>Craniata</taxon>
        <taxon>Vertebrata</taxon>
        <taxon>Euteleostomi</taxon>
        <taxon>Mammalia</taxon>
        <taxon>Eutheria</taxon>
        <taxon>Laurasiatheria</taxon>
        <taxon>Chiroptera</taxon>
        <taxon>Yangochiroptera</taxon>
        <taxon>Molossidae</taxon>
        <taxon>Molossus</taxon>
    </lineage>
</organism>
<feature type="region of interest" description="Disordered" evidence="1">
    <location>
        <begin position="223"/>
        <end position="268"/>
    </location>
</feature>
<dbReference type="EMBL" id="JACASF010000001">
    <property type="protein sequence ID" value="KAF6501177.1"/>
    <property type="molecule type" value="Genomic_DNA"/>
</dbReference>
<accession>A0A7J8JWD7</accession>
<reference evidence="2 3" key="1">
    <citation type="journal article" date="2020" name="Nature">
        <title>Six reference-quality genomes reveal evolution of bat adaptations.</title>
        <authorList>
            <person name="Jebb D."/>
            <person name="Huang Z."/>
            <person name="Pippel M."/>
            <person name="Hughes G.M."/>
            <person name="Lavrichenko K."/>
            <person name="Devanna P."/>
            <person name="Winkler S."/>
            <person name="Jermiin L.S."/>
            <person name="Skirmuntt E.C."/>
            <person name="Katzourakis A."/>
            <person name="Burkitt-Gray L."/>
            <person name="Ray D.A."/>
            <person name="Sullivan K.A.M."/>
            <person name="Roscito J.G."/>
            <person name="Kirilenko B.M."/>
            <person name="Davalos L.M."/>
            <person name="Corthals A.P."/>
            <person name="Power M.L."/>
            <person name="Jones G."/>
            <person name="Ransome R.D."/>
            <person name="Dechmann D.K.N."/>
            <person name="Locatelli A.G."/>
            <person name="Puechmaille S.J."/>
            <person name="Fedrigo O."/>
            <person name="Jarvis E.D."/>
            <person name="Hiller M."/>
            <person name="Vernes S.C."/>
            <person name="Myers E.W."/>
            <person name="Teeling E.C."/>
        </authorList>
    </citation>
    <scope>NUCLEOTIDE SEQUENCE [LARGE SCALE GENOMIC DNA]</scope>
    <source>
        <strain evidence="2">MMolMol1</strain>
        <tissue evidence="2">Muscle</tissue>
    </source>
</reference>
<comment type="caution">
    <text evidence="2">The sequence shown here is derived from an EMBL/GenBank/DDBJ whole genome shotgun (WGS) entry which is preliminary data.</text>
</comment>
<evidence type="ECO:0000313" key="2">
    <source>
        <dbReference type="EMBL" id="KAF6501177.1"/>
    </source>
</evidence>
<dbReference type="InParanoid" id="A0A7J8JWD7"/>
<evidence type="ECO:0000256" key="1">
    <source>
        <dbReference type="SAM" id="MobiDB-lite"/>
    </source>
</evidence>
<dbReference type="Proteomes" id="UP000550707">
    <property type="component" value="Unassembled WGS sequence"/>
</dbReference>
<dbReference type="AlphaFoldDB" id="A0A7J8JWD7"/>
<name>A0A7J8JWD7_MOLMO</name>
<gene>
    <name evidence="2" type="ORF">HJG59_008132</name>
</gene>
<proteinExistence type="predicted"/>
<sequence length="268" mass="28916">MSLAVDHPHCLPRPALVSWAGLCWALPECSRVVGQDLEPMCLCPSAGWHPGLLEGGWRLSSEERKMLLQQKPTETVACDYTCPEGHGLREAGGAGGAGTPRTGKVFWGRQLGPEGEVGSKIRRDLHKRIWSHVLWWWVTDLQWAKSQVSSQQLAGLQWTGQCPMCRSPLPHVWPEGDSLRTLSTSACRPPSSQVTCPQARVWGGRKRGGPQLSHAVCTSALKPGPSSCSSEHPPLGDGTDTPIYSPAGGPQEGSRARRGGAWSLPVPC</sequence>
<keyword evidence="3" id="KW-1185">Reference proteome</keyword>
<evidence type="ECO:0000313" key="3">
    <source>
        <dbReference type="Proteomes" id="UP000550707"/>
    </source>
</evidence>